<name>A0A0J9E586_9RHOB</name>
<accession>A0A0J9E586</accession>
<dbReference type="Proteomes" id="UP000037178">
    <property type="component" value="Unassembled WGS sequence"/>
</dbReference>
<comment type="caution">
    <text evidence="1">The sequence shown here is derived from an EMBL/GenBank/DDBJ whole genome shotgun (WGS) entry which is preliminary data.</text>
</comment>
<dbReference type="STRING" id="1675527.AIOL_001952"/>
<proteinExistence type="predicted"/>
<sequence>MQKIAASKDDWVTARTAFLAKEKAHTRERDALAEARRALPALKVQPGYSFTGPDGRMSLRDLFGDKTQLAVFHFMFGDGWAEGCPSCSFWADNLDGVGVHLAHRDLALVAVSSAPYPDLAAYRARMGWSFPWVSAHGSSFNSDMGVSFTQAEIDAGTAMYNYAPKGFPSTEAPGFTFYRREGDDIYLTYATYGRGLDHFNGAYQLLDLAPKGRGEADLPWPMAWLRRHDQYDAL</sequence>
<reference evidence="1 2" key="1">
    <citation type="submission" date="2015-06" db="EMBL/GenBank/DDBJ databases">
        <title>Draft genome sequence of an Alphaproteobacteria species associated to the Mediterranean sponge Oscarella lobularis.</title>
        <authorList>
            <person name="Jourda C."/>
            <person name="Santini S."/>
            <person name="Claverie J.-M."/>
        </authorList>
    </citation>
    <scope>NUCLEOTIDE SEQUENCE [LARGE SCALE GENOMIC DNA]</scope>
    <source>
        <strain evidence="1">IGS</strain>
    </source>
</reference>
<gene>
    <name evidence="1" type="ORF">AIOL_001952</name>
</gene>
<dbReference type="InterPro" id="IPR010296">
    <property type="entry name" value="DUF899_thioredox"/>
</dbReference>
<protein>
    <recommendedName>
        <fullName evidence="3">Thioredoxin family protein</fullName>
    </recommendedName>
</protein>
<keyword evidence="2" id="KW-1185">Reference proteome</keyword>
<dbReference type="OrthoDB" id="7331188at2"/>
<dbReference type="AlphaFoldDB" id="A0A0J9E586"/>
<dbReference type="Gene3D" id="3.40.30.10">
    <property type="entry name" value="Glutaredoxin"/>
    <property type="match status" value="1"/>
</dbReference>
<evidence type="ECO:0008006" key="3">
    <source>
        <dbReference type="Google" id="ProtNLM"/>
    </source>
</evidence>
<dbReference type="InterPro" id="IPR036249">
    <property type="entry name" value="Thioredoxin-like_sf"/>
</dbReference>
<dbReference type="Pfam" id="PF05988">
    <property type="entry name" value="DUF899"/>
    <property type="match status" value="1"/>
</dbReference>
<evidence type="ECO:0000313" key="2">
    <source>
        <dbReference type="Proteomes" id="UP000037178"/>
    </source>
</evidence>
<organism evidence="1 2">
    <name type="scientific">Candidatus Rhodobacter oscarellae</name>
    <dbReference type="NCBI Taxonomy" id="1675527"/>
    <lineage>
        <taxon>Bacteria</taxon>
        <taxon>Pseudomonadati</taxon>
        <taxon>Pseudomonadota</taxon>
        <taxon>Alphaproteobacteria</taxon>
        <taxon>Rhodobacterales</taxon>
        <taxon>Rhodobacter group</taxon>
        <taxon>Rhodobacter</taxon>
    </lineage>
</organism>
<dbReference type="EMBL" id="LFTY01000002">
    <property type="protein sequence ID" value="KMW56994.1"/>
    <property type="molecule type" value="Genomic_DNA"/>
</dbReference>
<evidence type="ECO:0000313" key="1">
    <source>
        <dbReference type="EMBL" id="KMW56994.1"/>
    </source>
</evidence>
<dbReference type="SUPFAM" id="SSF52833">
    <property type="entry name" value="Thioredoxin-like"/>
    <property type="match status" value="1"/>
</dbReference>
<dbReference type="PATRIC" id="fig|1675527.3.peg.2052"/>
<dbReference type="RefSeq" id="WP_049642794.1">
    <property type="nucleotide sequence ID" value="NZ_LFTY01000002.1"/>
</dbReference>